<dbReference type="Proteomes" id="UP000075243">
    <property type="component" value="Unassembled WGS sequence"/>
</dbReference>
<evidence type="ECO:0000313" key="2">
    <source>
        <dbReference type="EMBL" id="KYP36716.1"/>
    </source>
</evidence>
<dbReference type="Gramene" id="C.cajan_39214.t">
    <property type="protein sequence ID" value="C.cajan_39214.t"/>
    <property type="gene ID" value="C.cajan_39214"/>
</dbReference>
<dbReference type="AlphaFoldDB" id="A0A151R2F2"/>
<dbReference type="OMA" id="IRWINEC"/>
<organism evidence="2 3">
    <name type="scientific">Cajanus cajan</name>
    <name type="common">Pigeon pea</name>
    <name type="synonym">Cajanus indicus</name>
    <dbReference type="NCBI Taxonomy" id="3821"/>
    <lineage>
        <taxon>Eukaryota</taxon>
        <taxon>Viridiplantae</taxon>
        <taxon>Streptophyta</taxon>
        <taxon>Embryophyta</taxon>
        <taxon>Tracheophyta</taxon>
        <taxon>Spermatophyta</taxon>
        <taxon>Magnoliopsida</taxon>
        <taxon>eudicotyledons</taxon>
        <taxon>Gunneridae</taxon>
        <taxon>Pentapetalae</taxon>
        <taxon>rosids</taxon>
        <taxon>fabids</taxon>
        <taxon>Fabales</taxon>
        <taxon>Fabaceae</taxon>
        <taxon>Papilionoideae</taxon>
        <taxon>50 kb inversion clade</taxon>
        <taxon>NPAAA clade</taxon>
        <taxon>indigoferoid/millettioid clade</taxon>
        <taxon>Phaseoleae</taxon>
        <taxon>Cajanus</taxon>
    </lineage>
</organism>
<gene>
    <name evidence="2" type="ORF">KK1_042145</name>
</gene>
<dbReference type="STRING" id="3821.A0A151R2F2"/>
<dbReference type="PANTHER" id="PTHR46890">
    <property type="entry name" value="NON-LTR RETROLELEMENT REVERSE TRANSCRIPTASE-LIKE PROTEIN-RELATED"/>
    <property type="match status" value="1"/>
</dbReference>
<dbReference type="InterPro" id="IPR000477">
    <property type="entry name" value="RT_dom"/>
</dbReference>
<proteinExistence type="predicted"/>
<dbReference type="PANTHER" id="PTHR46890:SF50">
    <property type="entry name" value="RNA-DIRECTED DNA POLYMERASE, EUKARYOTA, REVERSE TRANSCRIPTASE ZINC-BINDING DOMAIN PROTEIN-RELATED"/>
    <property type="match status" value="1"/>
</dbReference>
<dbReference type="Pfam" id="PF00078">
    <property type="entry name" value="RVT_1"/>
    <property type="match status" value="1"/>
</dbReference>
<evidence type="ECO:0000259" key="1">
    <source>
        <dbReference type="Pfam" id="PF00078"/>
    </source>
</evidence>
<name>A0A151R2F2_CAJCA</name>
<evidence type="ECO:0000313" key="3">
    <source>
        <dbReference type="Proteomes" id="UP000075243"/>
    </source>
</evidence>
<feature type="domain" description="Reverse transcriptase" evidence="1">
    <location>
        <begin position="206"/>
        <end position="332"/>
    </location>
</feature>
<sequence>MVIKEWSDLKVHGWDTFILKQKLQHLKCKVKAWASQSSTGSTNSAQRVMDELYMLDRIEESRELLGTERDRKLQLQQSFWEIAIRKESQLAQKSRVRWLQVGDLNTKFSEEHGMRPRLDGVCFQQLNHEQRRFDEDEIRAAVWDCDSDKCPGPNVINFKFIKDFWDLLKNDIMPFVQQFYDNAKLLKGTNSSFISLLSKVDNLVKLNEYRPISLVGCMYKILGKTLVRRLKVVLSSLVDERQMAFMEGRGLLQSSVILNETLDEVKRMRKPCIFFKVDFELAYDSVSWSFLLYMLQRFKFDDRCIRWINECLSSSSMSVLVNGSPTKEFQMKKRIRKRDP</sequence>
<accession>A0A151R2F2</accession>
<protein>
    <submittedName>
        <fullName evidence="2">Transposon TX1 uncharacterized</fullName>
    </submittedName>
</protein>
<reference evidence="2" key="1">
    <citation type="journal article" date="2012" name="Nat. Biotechnol.">
        <title>Draft genome sequence of pigeonpea (Cajanus cajan), an orphan legume crop of resource-poor farmers.</title>
        <authorList>
            <person name="Varshney R.K."/>
            <person name="Chen W."/>
            <person name="Li Y."/>
            <person name="Bharti A.K."/>
            <person name="Saxena R.K."/>
            <person name="Schlueter J.A."/>
            <person name="Donoghue M.T."/>
            <person name="Azam S."/>
            <person name="Fan G."/>
            <person name="Whaley A.M."/>
            <person name="Farmer A.D."/>
            <person name="Sheridan J."/>
            <person name="Iwata A."/>
            <person name="Tuteja R."/>
            <person name="Penmetsa R.V."/>
            <person name="Wu W."/>
            <person name="Upadhyaya H.D."/>
            <person name="Yang S.P."/>
            <person name="Shah T."/>
            <person name="Saxena K.B."/>
            <person name="Michael T."/>
            <person name="McCombie W.R."/>
            <person name="Yang B."/>
            <person name="Zhang G."/>
            <person name="Yang H."/>
            <person name="Wang J."/>
            <person name="Spillane C."/>
            <person name="Cook D.R."/>
            <person name="May G.D."/>
            <person name="Xu X."/>
            <person name="Jackson S.A."/>
        </authorList>
    </citation>
    <scope>NUCLEOTIDE SEQUENCE [LARGE SCALE GENOMIC DNA]</scope>
</reference>
<keyword evidence="3" id="KW-1185">Reference proteome</keyword>
<dbReference type="InterPro" id="IPR052343">
    <property type="entry name" value="Retrotransposon-Effector_Assoc"/>
</dbReference>
<dbReference type="EMBL" id="KQ484177">
    <property type="protein sequence ID" value="KYP36716.1"/>
    <property type="molecule type" value="Genomic_DNA"/>
</dbReference>